<sequence>MKPPPQASWVIRKIFGAISWLEEVCNHNNYLNSETFVIKQIYKEIKGVDSRVPWRKILCNTPAPPKCIFICWLAILGRLATCDRLAKFGVQCSDLCGLCGSVGETLNHLFFDCSVSAAVWGKILVWLGYSRKPENWQQETQRVNSEFNKNNATHQLYRLALVISVYHLWKERNNRVFRKNLQTVEGLVRKIQYMSQWTNTRCNFWNLEINTSDDLRHIADK</sequence>
<dbReference type="GeneID" id="130471397"/>
<dbReference type="InterPro" id="IPR026960">
    <property type="entry name" value="RVT-Znf"/>
</dbReference>
<reference evidence="2" key="1">
    <citation type="journal article" date="2021" name="Nat. Commun.">
        <title>Genomic analyses provide insights into spinach domestication and the genetic basis of agronomic traits.</title>
        <authorList>
            <person name="Cai X."/>
            <person name="Sun X."/>
            <person name="Xu C."/>
            <person name="Sun H."/>
            <person name="Wang X."/>
            <person name="Ge C."/>
            <person name="Zhang Z."/>
            <person name="Wang Q."/>
            <person name="Fei Z."/>
            <person name="Jiao C."/>
            <person name="Wang Q."/>
        </authorList>
    </citation>
    <scope>NUCLEOTIDE SEQUENCE [LARGE SCALE GENOMIC DNA]</scope>
    <source>
        <strain evidence="2">cv. Varoflay</strain>
    </source>
</reference>
<reference evidence="3" key="2">
    <citation type="submission" date="2025-08" db="UniProtKB">
        <authorList>
            <consortium name="RefSeq"/>
        </authorList>
    </citation>
    <scope>IDENTIFICATION</scope>
    <source>
        <tissue evidence="3">Leaf</tissue>
    </source>
</reference>
<feature type="domain" description="Reverse transcriptase zinc-binding" evidence="1">
    <location>
        <begin position="36"/>
        <end position="120"/>
    </location>
</feature>
<evidence type="ECO:0000259" key="1">
    <source>
        <dbReference type="Pfam" id="PF13966"/>
    </source>
</evidence>
<evidence type="ECO:0000313" key="3">
    <source>
        <dbReference type="RefSeq" id="XP_056697460.1"/>
    </source>
</evidence>
<evidence type="ECO:0000313" key="2">
    <source>
        <dbReference type="Proteomes" id="UP000813463"/>
    </source>
</evidence>
<keyword evidence="2" id="KW-1185">Reference proteome</keyword>
<protein>
    <recommendedName>
        <fullName evidence="1">Reverse transcriptase zinc-binding domain-containing protein</fullName>
    </recommendedName>
</protein>
<dbReference type="Proteomes" id="UP000813463">
    <property type="component" value="Chromosome 4"/>
</dbReference>
<organism evidence="2 3">
    <name type="scientific">Spinacia oleracea</name>
    <name type="common">Spinach</name>
    <dbReference type="NCBI Taxonomy" id="3562"/>
    <lineage>
        <taxon>Eukaryota</taxon>
        <taxon>Viridiplantae</taxon>
        <taxon>Streptophyta</taxon>
        <taxon>Embryophyta</taxon>
        <taxon>Tracheophyta</taxon>
        <taxon>Spermatophyta</taxon>
        <taxon>Magnoliopsida</taxon>
        <taxon>eudicotyledons</taxon>
        <taxon>Gunneridae</taxon>
        <taxon>Pentapetalae</taxon>
        <taxon>Caryophyllales</taxon>
        <taxon>Chenopodiaceae</taxon>
        <taxon>Chenopodioideae</taxon>
        <taxon>Anserineae</taxon>
        <taxon>Spinacia</taxon>
    </lineage>
</organism>
<dbReference type="PANTHER" id="PTHR33116">
    <property type="entry name" value="REVERSE TRANSCRIPTASE ZINC-BINDING DOMAIN-CONTAINING PROTEIN-RELATED-RELATED"/>
    <property type="match status" value="1"/>
</dbReference>
<proteinExistence type="predicted"/>
<dbReference type="RefSeq" id="XP_056697460.1">
    <property type="nucleotide sequence ID" value="XM_056841482.1"/>
</dbReference>
<gene>
    <name evidence="3" type="primary">LOC130471397</name>
</gene>
<dbReference type="Pfam" id="PF13966">
    <property type="entry name" value="zf-RVT"/>
    <property type="match status" value="1"/>
</dbReference>
<dbReference type="PANTHER" id="PTHR33116:SF84">
    <property type="entry name" value="RNA-DIRECTED DNA POLYMERASE"/>
    <property type="match status" value="1"/>
</dbReference>
<accession>A0ABM3RPE7</accession>
<name>A0ABM3RPE7_SPIOL</name>